<protein>
    <submittedName>
        <fullName evidence="3">Uncharacterized protein</fullName>
    </submittedName>
</protein>
<feature type="coiled-coil region" evidence="1">
    <location>
        <begin position="641"/>
        <end position="668"/>
    </location>
</feature>
<feature type="region of interest" description="Disordered" evidence="2">
    <location>
        <begin position="688"/>
        <end position="709"/>
    </location>
</feature>
<feature type="region of interest" description="Disordered" evidence="2">
    <location>
        <begin position="1493"/>
        <end position="1529"/>
    </location>
</feature>
<feature type="coiled-coil region" evidence="1">
    <location>
        <begin position="872"/>
        <end position="917"/>
    </location>
</feature>
<feature type="compositionally biased region" description="Basic and acidic residues" evidence="2">
    <location>
        <begin position="396"/>
        <end position="411"/>
    </location>
</feature>
<feature type="compositionally biased region" description="Basic and acidic residues" evidence="2">
    <location>
        <begin position="1362"/>
        <end position="1388"/>
    </location>
</feature>
<sequence>MTSPRRRMNQRVYVRSEDASEEEEFSPETCKSPTLARGHSSHGLEEARNSLSVWPSVSLERAALDELLRAQNRYSDRKSELFKSSGSLDTPEQSPEKERADSRAHTPSSPRTARSPKVTLSWPIGCKRPEPRQVGTPGTPMVAPRGHSVQPVEDMAKSSAPSYRKMKIWMEREVAAARERSEALEEQLRCARREIAATRDMVQNAQEDAEAAEKLAETACTQKATLHKNMVACVEAARGQAESSVNELHTVEQEVQALKRKTNAEQQLINRLQSELASAIESGKKMAIEADRGTDELQQIHRSAIGHQQRAEHAEREVEIARAEMAQWRTTALRIEAVTSETEAEAAVARAQLTESSQLRILNVESEVAAARHTASRVEAEAGEWQRQAEVAQASERARAHASRSAEEMAQRSRRHSERVEAELAQQAEELQTARAELSVQRAMAAEARSQYSEQVDVAQELRGDLSQARAVCHTLEAQGQSLRQEMAEALEAKEQVVKVQAAATREHAKRLTAANLEMSNREEEATTARREARRLQSRLRDAKEEAQRLEAMLANPQQEPVGGVPRTKGGTQEAWGAEEQETVQRSSKQTRRLQARVVALEAERAARAEAHAVLEGEVRDAVEAVRRPCERCAAAAGTDAATATDRVHAAEERVVQLERVAEDARKEFVVAWQMVVGLESKLAKVESAEASSRGRLPTEGGTPGGREAQQAETTAAKAAIQEAPVLERQLAEVEAGWERARSEAEAAVSARARAEQAAHAERLQRVSQAEELARAQADLAEAWDTSAHHVTAALLEQDEAQAAFKVVAQLQAELSAEQSAAEAWRREAQDLKAGERHWAAAREELEERGRVAMGAQLEEAARGARQTAEVQLGLRNALERVQSELAVAREEHAEGRAELAQQLEETTRDADEAQSGMQRIVEAIRAELAVAQRTSHEELVAAEEARVHCAEEAATRSERTVAQYRQARFELEDQLEAARQEVGLAKGAEAQAEGEVVRLREEVTDLHEEMQDSEERAVHVLEVQQQAAEALIKQVKEDAARAYHQACRGGGGAAEAARRSSIEAQQEAEGLRAALRKLAEAEAAAGEALGQETGSSGEVGEMPNGQSSEQQIGQAALMVAVEGAVRKVEELRARVQAVITQTEQLREKAGAGVLADISGGEGGLEDIGEALETMLGRVEEVGADVITSKARAVRLAQRLETGSLAEKEWAQRAEEAEGETRHAEARCLLLEIELGHAHGRVEEWQSRVAAGGEAVEEIESTDIESSIGDDEDEEEDEDEDDDDDEDDVAVEEDDDAAAAVEEEGDAAVEGGDHDAVEEEGEGVNDEKDRQCVPRVDAEAADWSGDEVSPSSSVMSAQLACSERDKISSWRLLEGDLPHGIERSESAKSPRRSPRTSPRTPPKSNPYALPTDPDAQSQAKRHLRLNDEDDAAFALGSPHEAQPASVDRVRQTPFVNSPVPISPSVVALGDSVAAAAQLPDNFIFSNLVSKWKSVEQVSDSSPPASPETARSPARSPKLVQTPKPPQPPH</sequence>
<keyword evidence="4" id="KW-1185">Reference proteome</keyword>
<feature type="region of interest" description="Disordered" evidence="2">
    <location>
        <begin position="1249"/>
        <end position="1449"/>
    </location>
</feature>
<feature type="region of interest" description="Disordered" evidence="2">
    <location>
        <begin position="559"/>
        <end position="589"/>
    </location>
</feature>
<comment type="caution">
    <text evidence="3">The sequence shown here is derived from an EMBL/GenBank/DDBJ whole genome shotgun (WGS) entry which is preliminary data.</text>
</comment>
<feature type="region of interest" description="Disordered" evidence="2">
    <location>
        <begin position="1086"/>
        <end position="1112"/>
    </location>
</feature>
<dbReference type="Proteomes" id="UP001190700">
    <property type="component" value="Unassembled WGS sequence"/>
</dbReference>
<name>A0AAE0G8F9_9CHLO</name>
<evidence type="ECO:0000313" key="3">
    <source>
        <dbReference type="EMBL" id="KAK3273494.1"/>
    </source>
</evidence>
<feature type="compositionally biased region" description="Acidic residues" evidence="2">
    <location>
        <begin position="1255"/>
        <end position="1307"/>
    </location>
</feature>
<feature type="coiled-coil region" evidence="1">
    <location>
        <begin position="304"/>
        <end position="331"/>
    </location>
</feature>
<keyword evidence="1" id="KW-0175">Coiled coil</keyword>
<evidence type="ECO:0000256" key="2">
    <source>
        <dbReference type="SAM" id="MobiDB-lite"/>
    </source>
</evidence>
<evidence type="ECO:0000256" key="1">
    <source>
        <dbReference type="SAM" id="Coils"/>
    </source>
</evidence>
<evidence type="ECO:0000313" key="4">
    <source>
        <dbReference type="Proteomes" id="UP001190700"/>
    </source>
</evidence>
<feature type="compositionally biased region" description="Basic and acidic residues" evidence="2">
    <location>
        <begin position="94"/>
        <end position="104"/>
    </location>
</feature>
<accession>A0AAE0G8F9</accession>
<organism evidence="3 4">
    <name type="scientific">Cymbomonas tetramitiformis</name>
    <dbReference type="NCBI Taxonomy" id="36881"/>
    <lineage>
        <taxon>Eukaryota</taxon>
        <taxon>Viridiplantae</taxon>
        <taxon>Chlorophyta</taxon>
        <taxon>Pyramimonadophyceae</taxon>
        <taxon>Pyramimonadales</taxon>
        <taxon>Pyramimonadaceae</taxon>
        <taxon>Cymbomonas</taxon>
    </lineage>
</organism>
<feature type="compositionally biased region" description="Basic and acidic residues" evidence="2">
    <location>
        <begin position="1325"/>
        <end position="1338"/>
    </location>
</feature>
<reference evidence="3 4" key="1">
    <citation type="journal article" date="2015" name="Genome Biol. Evol.">
        <title>Comparative Genomics of a Bacterivorous Green Alga Reveals Evolutionary Causalities and Consequences of Phago-Mixotrophic Mode of Nutrition.</title>
        <authorList>
            <person name="Burns J.A."/>
            <person name="Paasch A."/>
            <person name="Narechania A."/>
            <person name="Kim E."/>
        </authorList>
    </citation>
    <scope>NUCLEOTIDE SEQUENCE [LARGE SCALE GENOMIC DNA]</scope>
    <source>
        <strain evidence="3 4">PLY_AMNH</strain>
    </source>
</reference>
<feature type="coiled-coil region" evidence="1">
    <location>
        <begin position="167"/>
        <end position="275"/>
    </location>
</feature>
<feature type="region of interest" description="Disordered" evidence="2">
    <location>
        <begin position="73"/>
        <end position="158"/>
    </location>
</feature>
<gene>
    <name evidence="3" type="ORF">CYMTET_18284</name>
</gene>
<feature type="compositionally biased region" description="Polar residues" evidence="2">
    <location>
        <begin position="82"/>
        <end position="93"/>
    </location>
</feature>
<proteinExistence type="predicted"/>
<feature type="region of interest" description="Disordered" evidence="2">
    <location>
        <begin position="1"/>
        <end position="51"/>
    </location>
</feature>
<feature type="region of interest" description="Disordered" evidence="2">
    <location>
        <begin position="390"/>
        <end position="421"/>
    </location>
</feature>
<dbReference type="EMBL" id="LGRX02008447">
    <property type="protein sequence ID" value="KAK3273494.1"/>
    <property type="molecule type" value="Genomic_DNA"/>
</dbReference>
<feature type="coiled-coil region" evidence="1">
    <location>
        <begin position="1122"/>
        <end position="1149"/>
    </location>
</feature>